<feature type="domain" description="DUF2231" evidence="2">
    <location>
        <begin position="7"/>
        <end position="147"/>
    </location>
</feature>
<keyword evidence="1" id="KW-1133">Transmembrane helix</keyword>
<evidence type="ECO:0000256" key="1">
    <source>
        <dbReference type="SAM" id="Phobius"/>
    </source>
</evidence>
<protein>
    <recommendedName>
        <fullName evidence="2">DUF2231 domain-containing protein</fullName>
    </recommendedName>
</protein>
<reference evidence="4" key="1">
    <citation type="submission" date="2016-10" db="EMBL/GenBank/DDBJ databases">
        <authorList>
            <person name="Varghese N."/>
            <person name="Submissions S."/>
        </authorList>
    </citation>
    <scope>NUCLEOTIDE SEQUENCE [LARGE SCALE GENOMIC DNA]</scope>
    <source>
        <strain evidence="4">CGMCC 1.6963</strain>
    </source>
</reference>
<name>A0A1H9RPV2_9MICO</name>
<dbReference type="Proteomes" id="UP000199019">
    <property type="component" value="Unassembled WGS sequence"/>
</dbReference>
<keyword evidence="1" id="KW-0812">Transmembrane</keyword>
<dbReference type="Pfam" id="PF09990">
    <property type="entry name" value="DUF2231"/>
    <property type="match status" value="1"/>
</dbReference>
<organism evidence="3 4">
    <name type="scientific">Pedococcus cremeus</name>
    <dbReference type="NCBI Taxonomy" id="587636"/>
    <lineage>
        <taxon>Bacteria</taxon>
        <taxon>Bacillati</taxon>
        <taxon>Actinomycetota</taxon>
        <taxon>Actinomycetes</taxon>
        <taxon>Micrococcales</taxon>
        <taxon>Intrasporangiaceae</taxon>
        <taxon>Pedococcus</taxon>
    </lineage>
</organism>
<dbReference type="AlphaFoldDB" id="A0A1H9RPV2"/>
<feature type="transmembrane region" description="Helical" evidence="1">
    <location>
        <begin position="114"/>
        <end position="131"/>
    </location>
</feature>
<feature type="transmembrane region" description="Helical" evidence="1">
    <location>
        <begin position="12"/>
        <end position="35"/>
    </location>
</feature>
<dbReference type="RefSeq" id="WP_143056117.1">
    <property type="nucleotide sequence ID" value="NZ_FOHB01000001.1"/>
</dbReference>
<gene>
    <name evidence="3" type="ORF">SAMN05216199_1066</name>
</gene>
<dbReference type="STRING" id="587636.SAMN05216199_1066"/>
<keyword evidence="1" id="KW-0472">Membrane</keyword>
<accession>A0A1H9RPV2</accession>
<proteinExistence type="predicted"/>
<dbReference type="EMBL" id="FOHB01000001">
    <property type="protein sequence ID" value="SER74578.1"/>
    <property type="molecule type" value="Genomic_DNA"/>
</dbReference>
<evidence type="ECO:0000259" key="2">
    <source>
        <dbReference type="Pfam" id="PF09990"/>
    </source>
</evidence>
<feature type="transmembrane region" description="Helical" evidence="1">
    <location>
        <begin position="81"/>
        <end position="102"/>
    </location>
</feature>
<evidence type="ECO:0000313" key="4">
    <source>
        <dbReference type="Proteomes" id="UP000199019"/>
    </source>
</evidence>
<dbReference type="InterPro" id="IPR019251">
    <property type="entry name" value="DUF2231_TM"/>
</dbReference>
<evidence type="ECO:0000313" key="3">
    <source>
        <dbReference type="EMBL" id="SER74578.1"/>
    </source>
</evidence>
<feature type="transmembrane region" description="Helical" evidence="1">
    <location>
        <begin position="41"/>
        <end position="60"/>
    </location>
</feature>
<keyword evidence="4" id="KW-1185">Reference proteome</keyword>
<sequence>MFDTVLGLPVHVLVVHGVVVLLPVMTVVTTVWAFLPRSPRVVGWGVVAANAVVSVLTFLAKESGEALQERLGGTVAREHAEIADVLPFFAFALLFASVLVQALRERDVWVPDRLPAMLTALVALVALIWTVRAGHSGSQAVWSGIVRQTGG</sequence>